<dbReference type="EMBL" id="JACHJV010000001">
    <property type="protein sequence ID" value="MBB4927200.1"/>
    <property type="molecule type" value="Genomic_DNA"/>
</dbReference>
<evidence type="ECO:0000256" key="1">
    <source>
        <dbReference type="SAM" id="MobiDB-lite"/>
    </source>
</evidence>
<dbReference type="CDD" id="cd16936">
    <property type="entry name" value="HATPase_RsbW-like"/>
    <property type="match status" value="1"/>
</dbReference>
<gene>
    <name evidence="2" type="ORF">FHR34_006193</name>
</gene>
<dbReference type="SUPFAM" id="SSF55874">
    <property type="entry name" value="ATPase domain of HSP90 chaperone/DNA topoisomerase II/histidine kinase"/>
    <property type="match status" value="1"/>
</dbReference>
<dbReference type="PANTHER" id="PTHR35526:SF3">
    <property type="entry name" value="ANTI-SIGMA-F FACTOR RSBW"/>
    <property type="match status" value="1"/>
</dbReference>
<organism evidence="2 3">
    <name type="scientific">Kitasatospora kifunensis</name>
    <name type="common">Streptomyces kifunensis</name>
    <dbReference type="NCBI Taxonomy" id="58351"/>
    <lineage>
        <taxon>Bacteria</taxon>
        <taxon>Bacillati</taxon>
        <taxon>Actinomycetota</taxon>
        <taxon>Actinomycetes</taxon>
        <taxon>Kitasatosporales</taxon>
        <taxon>Streptomycetaceae</taxon>
        <taxon>Kitasatospora</taxon>
    </lineage>
</organism>
<evidence type="ECO:0000313" key="2">
    <source>
        <dbReference type="EMBL" id="MBB4927200.1"/>
    </source>
</evidence>
<dbReference type="Proteomes" id="UP000540506">
    <property type="component" value="Unassembled WGS sequence"/>
</dbReference>
<dbReference type="AlphaFoldDB" id="A0A7W7R8G1"/>
<evidence type="ECO:0008006" key="4">
    <source>
        <dbReference type="Google" id="ProtNLM"/>
    </source>
</evidence>
<dbReference type="InterPro" id="IPR050267">
    <property type="entry name" value="Anti-sigma-factor_SerPK"/>
</dbReference>
<dbReference type="RefSeq" id="WP_184941251.1">
    <property type="nucleotide sequence ID" value="NZ_JACHJV010000001.1"/>
</dbReference>
<proteinExistence type="predicted"/>
<keyword evidence="3" id="KW-1185">Reference proteome</keyword>
<accession>A0A7W7R8G1</accession>
<protein>
    <recommendedName>
        <fullName evidence="4">ATP-binding protein</fullName>
    </recommendedName>
</protein>
<sequence>MSASEFRTSDRAALPGLPASGQTRRLSVAGSRGTVGQCRDHTRLALHDWGLLPTEDPERQAVADDILLVVSELVTNACQHTGGPDQLVLRASDRILRIEVFDAADAPPLPRVPHTPGRPGGHGLHTVALLASRWGHLPRVDGPGKAVWAEIALPTG</sequence>
<name>A0A7W7R8G1_KITKI</name>
<evidence type="ECO:0000313" key="3">
    <source>
        <dbReference type="Proteomes" id="UP000540506"/>
    </source>
</evidence>
<reference evidence="2 3" key="1">
    <citation type="submission" date="2020-08" db="EMBL/GenBank/DDBJ databases">
        <title>Sequencing the genomes of 1000 actinobacteria strains.</title>
        <authorList>
            <person name="Klenk H.-P."/>
        </authorList>
    </citation>
    <scope>NUCLEOTIDE SEQUENCE [LARGE SCALE GENOMIC DNA]</scope>
    <source>
        <strain evidence="2 3">DSM 41654</strain>
    </source>
</reference>
<comment type="caution">
    <text evidence="2">The sequence shown here is derived from an EMBL/GenBank/DDBJ whole genome shotgun (WGS) entry which is preliminary data.</text>
</comment>
<dbReference type="Gene3D" id="3.30.565.10">
    <property type="entry name" value="Histidine kinase-like ATPase, C-terminal domain"/>
    <property type="match status" value="1"/>
</dbReference>
<dbReference type="PANTHER" id="PTHR35526">
    <property type="entry name" value="ANTI-SIGMA-F FACTOR RSBW-RELATED"/>
    <property type="match status" value="1"/>
</dbReference>
<dbReference type="InterPro" id="IPR036890">
    <property type="entry name" value="HATPase_C_sf"/>
</dbReference>
<feature type="region of interest" description="Disordered" evidence="1">
    <location>
        <begin position="1"/>
        <end position="34"/>
    </location>
</feature>